<dbReference type="GO" id="GO:0004386">
    <property type="term" value="F:helicase activity"/>
    <property type="evidence" value="ECO:0007669"/>
    <property type="project" value="UniProtKB-KW"/>
</dbReference>
<dbReference type="Pfam" id="PF00176">
    <property type="entry name" value="SNF2-rel_dom"/>
    <property type="match status" value="1"/>
</dbReference>
<dbReference type="PROSITE" id="PS51192">
    <property type="entry name" value="HELICASE_ATP_BIND_1"/>
    <property type="match status" value="1"/>
</dbReference>
<dbReference type="InterPro" id="IPR049730">
    <property type="entry name" value="SNF2/RAD54-like_C"/>
</dbReference>
<evidence type="ECO:0000259" key="4">
    <source>
        <dbReference type="PROSITE" id="PS51192"/>
    </source>
</evidence>
<organism evidence="6 7">
    <name type="scientific">Sediminibacillus halophilus</name>
    <dbReference type="NCBI Taxonomy" id="482461"/>
    <lineage>
        <taxon>Bacteria</taxon>
        <taxon>Bacillati</taxon>
        <taxon>Bacillota</taxon>
        <taxon>Bacilli</taxon>
        <taxon>Bacillales</taxon>
        <taxon>Bacillaceae</taxon>
        <taxon>Sediminibacillus</taxon>
    </lineage>
</organism>
<keyword evidence="6" id="KW-0067">ATP-binding</keyword>
<dbReference type="FunFam" id="3.40.50.300:FF:000533">
    <property type="entry name" value="Helicase, Snf2 family"/>
    <property type="match status" value="1"/>
</dbReference>
<feature type="domain" description="Helicase C-terminal" evidence="5">
    <location>
        <begin position="890"/>
        <end position="1052"/>
    </location>
</feature>
<keyword evidence="6" id="KW-0547">Nucleotide-binding</keyword>
<feature type="domain" description="Helicase ATP-binding" evidence="4">
    <location>
        <begin position="616"/>
        <end position="780"/>
    </location>
</feature>
<dbReference type="InterPro" id="IPR014001">
    <property type="entry name" value="Helicase_ATP-bd"/>
</dbReference>
<evidence type="ECO:0000313" key="7">
    <source>
        <dbReference type="Proteomes" id="UP000182347"/>
    </source>
</evidence>
<keyword evidence="7" id="KW-1185">Reference proteome</keyword>
<dbReference type="InterPro" id="IPR027417">
    <property type="entry name" value="P-loop_NTPase"/>
</dbReference>
<reference evidence="7" key="1">
    <citation type="submission" date="2016-10" db="EMBL/GenBank/DDBJ databases">
        <authorList>
            <person name="Varghese N."/>
            <person name="Submissions S."/>
        </authorList>
    </citation>
    <scope>NUCLEOTIDE SEQUENCE [LARGE SCALE GENOMIC DNA]</scope>
    <source>
        <strain evidence="7">CGMCC 1.6199</strain>
    </source>
</reference>
<dbReference type="InterPro" id="IPR013663">
    <property type="entry name" value="Helicase_SWF/SNF/SWI_bac"/>
</dbReference>
<dbReference type="Gene3D" id="3.40.50.10810">
    <property type="entry name" value="Tandem AAA-ATPase domain"/>
    <property type="match status" value="1"/>
</dbReference>
<dbReference type="Pfam" id="PF08455">
    <property type="entry name" value="SNF2_assoc"/>
    <property type="match status" value="1"/>
</dbReference>
<dbReference type="SUPFAM" id="SSF52540">
    <property type="entry name" value="P-loop containing nucleoside triphosphate hydrolases"/>
    <property type="match status" value="2"/>
</dbReference>
<dbReference type="Pfam" id="PF00271">
    <property type="entry name" value="Helicase_C"/>
    <property type="match status" value="1"/>
</dbReference>
<dbReference type="Pfam" id="PF04434">
    <property type="entry name" value="SWIM"/>
    <property type="match status" value="1"/>
</dbReference>
<keyword evidence="2" id="KW-0862">Zinc</keyword>
<dbReference type="InterPro" id="IPR007527">
    <property type="entry name" value="Znf_SWIM"/>
</dbReference>
<dbReference type="Gene3D" id="3.40.50.300">
    <property type="entry name" value="P-loop containing nucleotide triphosphate hydrolases"/>
    <property type="match status" value="1"/>
</dbReference>
<dbReference type="SMART" id="SM00490">
    <property type="entry name" value="HELICc"/>
    <property type="match status" value="1"/>
</dbReference>
<keyword evidence="6" id="KW-0347">Helicase</keyword>
<dbReference type="PROSITE" id="PS50966">
    <property type="entry name" value="ZF_SWIM"/>
    <property type="match status" value="1"/>
</dbReference>
<evidence type="ECO:0000259" key="5">
    <source>
        <dbReference type="PROSITE" id="PS51194"/>
    </source>
</evidence>
<sequence>MKLNLTQKKIKDRCGTVSFRSGETFFRSRKVELTASQPGRWEAIVIGKEDFHVLIEMDKNGDIRTSCSCPSLAGFPKDCQHIAAALLAIEQNEADAQASTQGGSELTDNLVTLFKQPEVRPASQQSHFENRQLLDVQFTCKLVSLPGAENYFVIGLAVSNYKVKNIPSFLRQLQDGKPVLLSPALTIDMQMHCLTQEEDAVLKHLTDVIQDQREDMDNTENEFLPIPPSAWEKLRYLLQTVKHVELEYLRQKYPYFEASEEKLPLRFELVESEGKQGFLHVEGLENIVLVEPYQTVLAEGKLIKVERHDCKRLAELMRMLGQSGTKKIPIERGQFSFFIEKVVPGLKNIGMVTISGGEHLSLANKPLIAKLYLDRVNSRLLAGLEFHYDQIVINPLEGRELALHSLIVRDSEKEEAILQLMEGSLFTKTDSGYYLHNEELEYDFLTYTLPELQKLARVYTTTAVRVRVVKENIFPRIRVKVHKDRMNWLEYKFELDGIADDQVKELLQDLEEKRKYHRLRNGSLLSLETKEFQEIRRFLNDVPDGEGNIENGLKIPFEQSLQLLDQVDSNPVLLVEDSFRAFLRSISRPNEHAFDLPPGLERVLREYQIRGFQWLKTLAFYGFGGILADDMGLGKTVQAITYLLSEQERIRKHQQPALIVCPSSVTHNWLHELKKFAPDMNAMVIEGEKQTRKKIIEQACQQDILIVSYPILRRDIAELEKAAVFHTVFYDEAQAFKNPVTQTARAAKRVQSTHRFALTGTPVENTSEELWSIFHVVFPSLFQGLRTYSFLSKEAVAKRAKPFILRRMKTDVLAELPKKRQSIDMLELLPEQKKLYAAYLAKLRHDTLKHLDKETLHKNKIRILAGLTRLRQICCHPGLFVDNYQGSSAKFRQLFELIREAKLAGRRLLVFSQFTKMLDLIGRELTARGWTFFYLDGQTPGHERVETCERFNEGERDLFLISMKAGGTGLNLTGADTVILYDSWWNPAVEEQAADRAYRIGQQRDVEVIKLVARGTIEEKMNDLQEKKRKMIGEILDSDAKQEALLTETDIKELLAFNEY</sequence>
<dbReference type="GO" id="GO:0005524">
    <property type="term" value="F:ATP binding"/>
    <property type="evidence" value="ECO:0007669"/>
    <property type="project" value="InterPro"/>
</dbReference>
<gene>
    <name evidence="6" type="ORF">SAMN05216244_0947</name>
</gene>
<dbReference type="PROSITE" id="PS51194">
    <property type="entry name" value="HELICASE_CTER"/>
    <property type="match status" value="1"/>
</dbReference>
<dbReference type="InterPro" id="IPR038718">
    <property type="entry name" value="SNF2-like_sf"/>
</dbReference>
<evidence type="ECO:0000256" key="1">
    <source>
        <dbReference type="ARBA" id="ARBA00022801"/>
    </source>
</evidence>
<keyword evidence="2" id="KW-0863">Zinc-finger</keyword>
<evidence type="ECO:0000256" key="2">
    <source>
        <dbReference type="PROSITE-ProRule" id="PRU00325"/>
    </source>
</evidence>
<keyword evidence="1" id="KW-0378">Hydrolase</keyword>
<name>A0A1G9ND81_9BACI</name>
<dbReference type="OrthoDB" id="9760715at2"/>
<dbReference type="EMBL" id="FNHF01000001">
    <property type="protein sequence ID" value="SDL84374.1"/>
    <property type="molecule type" value="Genomic_DNA"/>
</dbReference>
<dbReference type="STRING" id="482461.SAMN05216244_0947"/>
<dbReference type="PANTHER" id="PTHR10799">
    <property type="entry name" value="SNF2/RAD54 HELICASE FAMILY"/>
    <property type="match status" value="1"/>
</dbReference>
<dbReference type="GO" id="GO:0008270">
    <property type="term" value="F:zinc ion binding"/>
    <property type="evidence" value="ECO:0007669"/>
    <property type="project" value="UniProtKB-KW"/>
</dbReference>
<dbReference type="RefSeq" id="WP_074597679.1">
    <property type="nucleotide sequence ID" value="NZ_FNHF01000001.1"/>
</dbReference>
<protein>
    <submittedName>
        <fullName evidence="6">Superfamily II DNA or RNA helicase, SNF2 family</fullName>
    </submittedName>
</protein>
<dbReference type="CDD" id="cd18793">
    <property type="entry name" value="SF2_C_SNF"/>
    <property type="match status" value="1"/>
</dbReference>
<dbReference type="InterPro" id="IPR000330">
    <property type="entry name" value="SNF2_N"/>
</dbReference>
<accession>A0A1G9ND81</accession>
<dbReference type="AlphaFoldDB" id="A0A1G9ND81"/>
<keyword evidence="2" id="KW-0479">Metal-binding</keyword>
<evidence type="ECO:0000259" key="3">
    <source>
        <dbReference type="PROSITE" id="PS50966"/>
    </source>
</evidence>
<dbReference type="SMART" id="SM00487">
    <property type="entry name" value="DEXDc"/>
    <property type="match status" value="1"/>
</dbReference>
<evidence type="ECO:0000313" key="6">
    <source>
        <dbReference type="EMBL" id="SDL84374.1"/>
    </source>
</evidence>
<dbReference type="InterPro" id="IPR001650">
    <property type="entry name" value="Helicase_C-like"/>
</dbReference>
<dbReference type="Proteomes" id="UP000182347">
    <property type="component" value="Unassembled WGS sequence"/>
</dbReference>
<feature type="domain" description="SWIM-type" evidence="3">
    <location>
        <begin position="51"/>
        <end position="90"/>
    </location>
</feature>
<dbReference type="GO" id="GO:0016787">
    <property type="term" value="F:hydrolase activity"/>
    <property type="evidence" value="ECO:0007669"/>
    <property type="project" value="UniProtKB-KW"/>
</dbReference>
<proteinExistence type="predicted"/>